<dbReference type="InterPro" id="IPR025392">
    <property type="entry name" value="DUF4124"/>
</dbReference>
<dbReference type="Proteomes" id="UP000516028">
    <property type="component" value="Chromosome"/>
</dbReference>
<feature type="region of interest" description="Disordered" evidence="1">
    <location>
        <begin position="155"/>
        <end position="177"/>
    </location>
</feature>
<feature type="compositionally biased region" description="Low complexity" evidence="1">
    <location>
        <begin position="46"/>
        <end position="60"/>
    </location>
</feature>
<evidence type="ECO:0000313" key="4">
    <source>
        <dbReference type="EMBL" id="QNP50579.1"/>
    </source>
</evidence>
<feature type="signal peptide" evidence="2">
    <location>
        <begin position="1"/>
        <end position="24"/>
    </location>
</feature>
<accession>A0A7H0GQL3</accession>
<feature type="domain" description="DUF4124" evidence="3">
    <location>
        <begin position="16"/>
        <end position="67"/>
    </location>
</feature>
<reference evidence="4 5" key="1">
    <citation type="submission" date="2020-08" db="EMBL/GenBank/DDBJ databases">
        <title>Genome sequence of Diaphorobacter aerolatus KACC 16536T.</title>
        <authorList>
            <person name="Hyun D.-W."/>
            <person name="Bae J.-W."/>
        </authorList>
    </citation>
    <scope>NUCLEOTIDE SEQUENCE [LARGE SCALE GENOMIC DNA]</scope>
    <source>
        <strain evidence="4 5">KACC 16536</strain>
    </source>
</reference>
<sequence length="177" mass="19779">MFVAGKNATLAVLLGLCIAAPGWAQVYQCKDASGKTSYTDTPCDPQHLQQQQQGRLLQGQKSPEQIEQERNRSNEALDRKYRDRQDSREQQRLDLQQQEQSRAATQAPVNLADSPRCRSAQKELEFVSSIRTLGEDERRMRLNAEIARVNAACGSNTPLMQEPPKVIVHPGHSKPGS</sequence>
<gene>
    <name evidence="4" type="ORF">H9K75_16805</name>
</gene>
<keyword evidence="2" id="KW-0732">Signal</keyword>
<organism evidence="4 5">
    <name type="scientific">Diaphorobacter aerolatus</name>
    <dbReference type="NCBI Taxonomy" id="1288495"/>
    <lineage>
        <taxon>Bacteria</taxon>
        <taxon>Pseudomonadati</taxon>
        <taxon>Pseudomonadota</taxon>
        <taxon>Betaproteobacteria</taxon>
        <taxon>Burkholderiales</taxon>
        <taxon>Comamonadaceae</taxon>
        <taxon>Diaphorobacter</taxon>
    </lineage>
</organism>
<protein>
    <submittedName>
        <fullName evidence="4">DUF4124 domain-containing protein</fullName>
    </submittedName>
</protein>
<dbReference type="AlphaFoldDB" id="A0A7H0GQL3"/>
<keyword evidence="5" id="KW-1185">Reference proteome</keyword>
<proteinExistence type="predicted"/>
<feature type="compositionally biased region" description="Basic and acidic residues" evidence="1">
    <location>
        <begin position="67"/>
        <end position="92"/>
    </location>
</feature>
<feature type="chain" id="PRO_5028842916" evidence="2">
    <location>
        <begin position="25"/>
        <end position="177"/>
    </location>
</feature>
<dbReference type="EMBL" id="CP060783">
    <property type="protein sequence ID" value="QNP50579.1"/>
    <property type="molecule type" value="Genomic_DNA"/>
</dbReference>
<dbReference type="KEGG" id="daer:H9K75_16805"/>
<evidence type="ECO:0000313" key="5">
    <source>
        <dbReference type="Proteomes" id="UP000516028"/>
    </source>
</evidence>
<evidence type="ECO:0000256" key="2">
    <source>
        <dbReference type="SAM" id="SignalP"/>
    </source>
</evidence>
<dbReference type="Pfam" id="PF13511">
    <property type="entry name" value="DUF4124"/>
    <property type="match status" value="1"/>
</dbReference>
<feature type="compositionally biased region" description="Low complexity" evidence="1">
    <location>
        <begin position="93"/>
        <end position="102"/>
    </location>
</feature>
<name>A0A7H0GQL3_9BURK</name>
<evidence type="ECO:0000259" key="3">
    <source>
        <dbReference type="Pfam" id="PF13511"/>
    </source>
</evidence>
<evidence type="ECO:0000256" key="1">
    <source>
        <dbReference type="SAM" id="MobiDB-lite"/>
    </source>
</evidence>
<feature type="region of interest" description="Disordered" evidence="1">
    <location>
        <begin position="34"/>
        <end position="116"/>
    </location>
</feature>